<keyword evidence="8" id="KW-1185">Reference proteome</keyword>
<dbReference type="GO" id="GO:0003700">
    <property type="term" value="F:DNA-binding transcription factor activity"/>
    <property type="evidence" value="ECO:0007669"/>
    <property type="project" value="TreeGrafter"/>
</dbReference>
<dbReference type="SMART" id="SM00354">
    <property type="entry name" value="HTH_LACI"/>
    <property type="match status" value="1"/>
</dbReference>
<protein>
    <submittedName>
        <fullName evidence="6">LacI family transcriptional regulator</fullName>
    </submittedName>
</protein>
<dbReference type="PANTHER" id="PTHR30146:SF109">
    <property type="entry name" value="HTH-TYPE TRANSCRIPTIONAL REGULATOR GALS"/>
    <property type="match status" value="1"/>
</dbReference>
<dbReference type="SUPFAM" id="SSF47413">
    <property type="entry name" value="lambda repressor-like DNA-binding domains"/>
    <property type="match status" value="1"/>
</dbReference>
<dbReference type="Proteomes" id="UP000240621">
    <property type="component" value="Unassembled WGS sequence"/>
</dbReference>
<dbReference type="EMBL" id="BLAU01000001">
    <property type="protein sequence ID" value="GET20608.1"/>
    <property type="molecule type" value="Genomic_DNA"/>
</dbReference>
<dbReference type="RefSeq" id="WP_106541032.1">
    <property type="nucleotide sequence ID" value="NZ_BLAU01000001.1"/>
</dbReference>
<proteinExistence type="predicted"/>
<evidence type="ECO:0000256" key="3">
    <source>
        <dbReference type="ARBA" id="ARBA00023163"/>
    </source>
</evidence>
<comment type="caution">
    <text evidence="6">The sequence shown here is derived from an EMBL/GenBank/DDBJ whole genome shotgun (WGS) entry which is preliminary data.</text>
</comment>
<gene>
    <name evidence="6" type="ORF">CLV93_102220</name>
    <name evidence="5" type="ORF">JCM18694_08540</name>
</gene>
<dbReference type="InterPro" id="IPR000843">
    <property type="entry name" value="HTH_LacI"/>
</dbReference>
<keyword evidence="3" id="KW-0804">Transcription</keyword>
<keyword evidence="2" id="KW-0238">DNA-binding</keyword>
<accession>A0A2P8CHI1</accession>
<dbReference type="PROSITE" id="PS50932">
    <property type="entry name" value="HTH_LACI_2"/>
    <property type="match status" value="1"/>
</dbReference>
<evidence type="ECO:0000256" key="2">
    <source>
        <dbReference type="ARBA" id="ARBA00023125"/>
    </source>
</evidence>
<dbReference type="InterPro" id="IPR028082">
    <property type="entry name" value="Peripla_BP_I"/>
</dbReference>
<dbReference type="OrthoDB" id="9803256at2"/>
<dbReference type="GO" id="GO:0000976">
    <property type="term" value="F:transcription cis-regulatory region binding"/>
    <property type="evidence" value="ECO:0007669"/>
    <property type="project" value="TreeGrafter"/>
</dbReference>
<feature type="domain" description="HTH lacI-type" evidence="4">
    <location>
        <begin position="6"/>
        <end position="60"/>
    </location>
</feature>
<dbReference type="Gene3D" id="3.40.50.2300">
    <property type="match status" value="2"/>
</dbReference>
<dbReference type="SUPFAM" id="SSF53822">
    <property type="entry name" value="Periplasmic binding protein-like I"/>
    <property type="match status" value="1"/>
</dbReference>
<dbReference type="AlphaFoldDB" id="A0A2P8CHI1"/>
<dbReference type="InterPro" id="IPR046335">
    <property type="entry name" value="LacI/GalR-like_sensor"/>
</dbReference>
<organism evidence="6 7">
    <name type="scientific">Prolixibacter denitrificans</name>
    <dbReference type="NCBI Taxonomy" id="1541063"/>
    <lineage>
        <taxon>Bacteria</taxon>
        <taxon>Pseudomonadati</taxon>
        <taxon>Bacteroidota</taxon>
        <taxon>Bacteroidia</taxon>
        <taxon>Marinilabiliales</taxon>
        <taxon>Prolixibacteraceae</taxon>
        <taxon>Prolixibacter</taxon>
    </lineage>
</organism>
<dbReference type="Proteomes" id="UP000396862">
    <property type="component" value="Unassembled WGS sequence"/>
</dbReference>
<evidence type="ECO:0000256" key="1">
    <source>
        <dbReference type="ARBA" id="ARBA00023015"/>
    </source>
</evidence>
<dbReference type="Pfam" id="PF00356">
    <property type="entry name" value="LacI"/>
    <property type="match status" value="1"/>
</dbReference>
<evidence type="ECO:0000313" key="7">
    <source>
        <dbReference type="Proteomes" id="UP000240621"/>
    </source>
</evidence>
<evidence type="ECO:0000313" key="8">
    <source>
        <dbReference type="Proteomes" id="UP000396862"/>
    </source>
</evidence>
<dbReference type="PANTHER" id="PTHR30146">
    <property type="entry name" value="LACI-RELATED TRANSCRIPTIONAL REPRESSOR"/>
    <property type="match status" value="1"/>
</dbReference>
<reference evidence="6 7" key="1">
    <citation type="submission" date="2018-03" db="EMBL/GenBank/DDBJ databases">
        <title>Genomic Encyclopedia of Archaeal and Bacterial Type Strains, Phase II (KMG-II): from individual species to whole genera.</title>
        <authorList>
            <person name="Goeker M."/>
        </authorList>
    </citation>
    <scope>NUCLEOTIDE SEQUENCE [LARGE SCALE GENOMIC DNA]</scope>
    <source>
        <strain evidence="6 7">DSM 27267</strain>
    </source>
</reference>
<dbReference type="Gene3D" id="1.10.260.40">
    <property type="entry name" value="lambda repressor-like DNA-binding domains"/>
    <property type="match status" value="1"/>
</dbReference>
<dbReference type="InterPro" id="IPR010982">
    <property type="entry name" value="Lambda_DNA-bd_dom_sf"/>
</dbReference>
<reference evidence="5 8" key="2">
    <citation type="submission" date="2019-10" db="EMBL/GenBank/DDBJ databases">
        <title>Prolixibacter strains distinguished by the presence of nitrate reductase genes were adept at nitrate-dependent anaerobic corrosion of metallic iron and carbon steel.</title>
        <authorList>
            <person name="Iino T."/>
            <person name="Shono N."/>
            <person name="Ito K."/>
            <person name="Nakamura R."/>
            <person name="Sueoka K."/>
            <person name="Harayama S."/>
            <person name="Ohkuma M."/>
        </authorList>
    </citation>
    <scope>NUCLEOTIDE SEQUENCE [LARGE SCALE GENOMIC DNA]</scope>
    <source>
        <strain evidence="5 8">MIC1-1</strain>
    </source>
</reference>
<dbReference type="Pfam" id="PF13377">
    <property type="entry name" value="Peripla_BP_3"/>
    <property type="match status" value="1"/>
</dbReference>
<dbReference type="CDD" id="cd01392">
    <property type="entry name" value="HTH_LacI"/>
    <property type="match status" value="1"/>
</dbReference>
<dbReference type="CDD" id="cd06267">
    <property type="entry name" value="PBP1_LacI_sugar_binding-like"/>
    <property type="match status" value="1"/>
</dbReference>
<evidence type="ECO:0000313" key="6">
    <source>
        <dbReference type="EMBL" id="PSK84434.1"/>
    </source>
</evidence>
<keyword evidence="1" id="KW-0805">Transcription regulation</keyword>
<name>A0A2P8CHI1_9BACT</name>
<dbReference type="EMBL" id="PYGC01000002">
    <property type="protein sequence ID" value="PSK84434.1"/>
    <property type="molecule type" value="Genomic_DNA"/>
</dbReference>
<evidence type="ECO:0000313" key="5">
    <source>
        <dbReference type="EMBL" id="GET20608.1"/>
    </source>
</evidence>
<sequence>MKGSQVTIKDIAKELGISASTVSRALKDHPDISVETKRMVNDLAKKLRYKPNAVALSLKSSRTNTIGVIIPEIVHYFFSSVISGVEDVAYEAGYNVMIFQSNEKYEREVTNAQALLSNRTEGVMVSVSKETHNFEHLHMLEDSGIPLVFFDRIATGFTSDKVIIDDHKAAYTATQHLVKTGCKRIAHLAAPQNLAIGEKRLEGYKNALRDGGLPYKEEYVYPADSVELAENAIEYLMHLPEPPDGIFANNDLTAIGAMKALQRREYRVPEDVSIMGFSAGRFSDFTTPKLSSVDQHGYEMGAEATRILLKRIANPNYSYGDTKVVDTNLVIRESTRSI</sequence>
<evidence type="ECO:0000259" key="4">
    <source>
        <dbReference type="PROSITE" id="PS50932"/>
    </source>
</evidence>